<feature type="region of interest" description="Domain I, interacts with DnaA modulators" evidence="8">
    <location>
        <begin position="1"/>
        <end position="98"/>
    </location>
</feature>
<feature type="binding site" evidence="8">
    <location>
        <position position="176"/>
    </location>
    <ligand>
        <name>ATP</name>
        <dbReference type="ChEBI" id="CHEBI:30616"/>
    </ligand>
</feature>
<evidence type="ECO:0000256" key="8">
    <source>
        <dbReference type="HAMAP-Rule" id="MF_00377"/>
    </source>
</evidence>
<dbReference type="SUPFAM" id="SSF52540">
    <property type="entry name" value="P-loop containing nucleoside triphosphate hydrolases"/>
    <property type="match status" value="1"/>
</dbReference>
<dbReference type="NCBIfam" id="TIGR00362">
    <property type="entry name" value="DnaA"/>
    <property type="match status" value="1"/>
</dbReference>
<feature type="compositionally biased region" description="Pro residues" evidence="12">
    <location>
        <begin position="103"/>
        <end position="120"/>
    </location>
</feature>
<dbReference type="SMART" id="SM00760">
    <property type="entry name" value="Bac_DnaA_C"/>
    <property type="match status" value="1"/>
</dbReference>
<feature type="binding site" evidence="8">
    <location>
        <position position="179"/>
    </location>
    <ligand>
        <name>ATP</name>
        <dbReference type="ChEBI" id="CHEBI:30616"/>
    </ligand>
</feature>
<comment type="caution">
    <text evidence="8">Lacks conserved residue(s) required for the propagation of feature annotation.</text>
</comment>
<dbReference type="Pfam" id="PF00308">
    <property type="entry name" value="Bac_DnaA"/>
    <property type="match status" value="1"/>
</dbReference>
<evidence type="ECO:0000256" key="11">
    <source>
        <dbReference type="RuleBase" id="RU004227"/>
    </source>
</evidence>
<evidence type="ECO:0000256" key="9">
    <source>
        <dbReference type="NCBIfam" id="TIGR00362"/>
    </source>
</evidence>
<keyword evidence="6 8" id="KW-0446">Lipid-binding</keyword>
<dbReference type="InterPro" id="IPR013317">
    <property type="entry name" value="DnaA_dom"/>
</dbReference>
<dbReference type="SMART" id="SM00382">
    <property type="entry name" value="AAA"/>
    <property type="match status" value="1"/>
</dbReference>
<sequence>MLAPVRFEGEVRLITQEIWADVLGYVRKNITEVEYHTWFAPMKNLGVQEGSLVLGVRNSFAQDFVRRQYQGLLEDALRSLGAQHPQVSFQVLPAVQEAMILPQDPPPPPSPPGGKPPPRSPVILVPGENRKTLNPKYTFENFVVGPNNNLANAAALAVADAPGKAYNPLFIYGDVGLGKTHLMHAVGHYMAERFPEKRIEYVSTESFTNDLINAIRDDRMTQFRNRYRSVDLLLVDDIQFLGGKERTQEEFFHTFNALYESHKQIILSSDRPPKDIETLAGRLRSRFEWGLITDIQTPEFETRVAILKMNAEHNRIDIPQEVLELIARQVTSNIRELEGALMRVVAFASLNNVPFSRAVAARALSNVFTPHEVKIEMMDVLRQVASHFNLPPDVIRGSGRVREVVVPRQVAMYLVRELTSHSLPEIGQFFGRDHSTVMHAVSKVTEQLGKDEELTAALDTLRRQIKGVEDEEIGA</sequence>
<comment type="function">
    <text evidence="8 10">Plays an essential role in the initiation and regulation of chromosomal replication. ATP-DnaA binds to the origin of replication (oriC) to initiate formation of the DNA replication initiation complex once per cell cycle. Binds the DnaA box (a 9 base pair repeat at the origin) and separates the double-stranded (ds)DNA. Forms a right-handed helical filament on oriC DNA; dsDNA binds to the exterior of the filament while single-stranded (ss)DNA is stabiized in the filament's interior. The ATP-DnaA-oriC complex binds and stabilizes one strand of the AT-rich DNA unwinding element (DUE), permitting loading of DNA polymerase. After initiation quickly degrades to an ADP-DnaA complex that is not apt for DNA replication. Binds acidic phospholipids.</text>
</comment>
<dbReference type="InterPro" id="IPR027417">
    <property type="entry name" value="P-loop_NTPase"/>
</dbReference>
<dbReference type="RefSeq" id="WP_264775923.1">
    <property type="nucleotide sequence ID" value="NZ_AP026560.1"/>
</dbReference>
<feature type="binding site" evidence="8">
    <location>
        <position position="178"/>
    </location>
    <ligand>
        <name>ATP</name>
        <dbReference type="ChEBI" id="CHEBI:30616"/>
    </ligand>
</feature>
<feature type="domain" description="AAA+ ATPase" evidence="13">
    <location>
        <begin position="165"/>
        <end position="293"/>
    </location>
</feature>
<evidence type="ECO:0000256" key="6">
    <source>
        <dbReference type="ARBA" id="ARBA00023121"/>
    </source>
</evidence>
<dbReference type="InterPro" id="IPR020591">
    <property type="entry name" value="Chromosome_initiator_DnaA-like"/>
</dbReference>
<feature type="binding site" evidence="8">
    <location>
        <position position="180"/>
    </location>
    <ligand>
        <name>ATP</name>
        <dbReference type="ChEBI" id="CHEBI:30616"/>
    </ligand>
</feature>
<dbReference type="PRINTS" id="PR00051">
    <property type="entry name" value="DNAA"/>
</dbReference>
<feature type="domain" description="Chromosomal replication initiator DnaA C-terminal" evidence="14">
    <location>
        <begin position="376"/>
        <end position="444"/>
    </location>
</feature>
<dbReference type="Pfam" id="PF08299">
    <property type="entry name" value="Bac_DnaA_C"/>
    <property type="match status" value="1"/>
</dbReference>
<evidence type="ECO:0000259" key="13">
    <source>
        <dbReference type="SMART" id="SM00382"/>
    </source>
</evidence>
<dbReference type="InterPro" id="IPR018312">
    <property type="entry name" value="Chromosome_initiator_DnaA_CS"/>
</dbReference>
<dbReference type="Proteomes" id="UP001064971">
    <property type="component" value="Chromosome"/>
</dbReference>
<dbReference type="CDD" id="cd00009">
    <property type="entry name" value="AAA"/>
    <property type="match status" value="1"/>
</dbReference>
<dbReference type="PANTHER" id="PTHR30050:SF2">
    <property type="entry name" value="CHROMOSOMAL REPLICATION INITIATOR PROTEIN DNAA"/>
    <property type="match status" value="1"/>
</dbReference>
<accession>A0ABM8A8W8</accession>
<dbReference type="InterPro" id="IPR010921">
    <property type="entry name" value="Trp_repressor/repl_initiator"/>
</dbReference>
<comment type="subcellular location">
    <subcellularLocation>
        <location evidence="8">Cytoplasm</location>
    </subcellularLocation>
</comment>
<feature type="region of interest" description="Disordered" evidence="12">
    <location>
        <begin position="100"/>
        <end position="122"/>
    </location>
</feature>
<evidence type="ECO:0000256" key="12">
    <source>
        <dbReference type="SAM" id="MobiDB-lite"/>
    </source>
</evidence>
<evidence type="ECO:0000313" key="16">
    <source>
        <dbReference type="Proteomes" id="UP001064971"/>
    </source>
</evidence>
<proteinExistence type="inferred from homology"/>
<reference evidence="15" key="1">
    <citation type="submission" date="2022-07" db="EMBL/GenBank/DDBJ databases">
        <title>Complete Genome Sequence of the Radioresistant Bacterium Deinococcus aetherius ST0316, Isolated from the Air Dust collected in Lower Stratosphere above Japan.</title>
        <authorList>
            <person name="Satoh K."/>
            <person name="Hagiwara K."/>
            <person name="Katsumata K."/>
            <person name="Kubo A."/>
            <person name="Yokobori S."/>
            <person name="Yamagishi A."/>
            <person name="Oono Y."/>
            <person name="Narumi I."/>
        </authorList>
    </citation>
    <scope>NUCLEOTIDE SEQUENCE</scope>
    <source>
        <strain evidence="15">ST0316</strain>
    </source>
</reference>
<dbReference type="InterPro" id="IPR038454">
    <property type="entry name" value="DnaA_N_sf"/>
</dbReference>
<dbReference type="Gene3D" id="3.30.300.180">
    <property type="match status" value="1"/>
</dbReference>
<evidence type="ECO:0000256" key="10">
    <source>
        <dbReference type="RuleBase" id="RU000577"/>
    </source>
</evidence>
<keyword evidence="7 8" id="KW-0238">DNA-binding</keyword>
<feature type="region of interest" description="Domain III, AAA+ region" evidence="8">
    <location>
        <begin position="132"/>
        <end position="348"/>
    </location>
</feature>
<dbReference type="Pfam" id="PF11638">
    <property type="entry name" value="DnaA_N"/>
    <property type="match status" value="1"/>
</dbReference>
<gene>
    <name evidence="8 15" type="primary">dnaA</name>
    <name evidence="15" type="ORF">DAETH_00010</name>
</gene>
<dbReference type="Gene3D" id="1.10.8.60">
    <property type="match status" value="1"/>
</dbReference>
<feature type="region of interest" description="Domain IV, binds dsDNA" evidence="8">
    <location>
        <begin position="349"/>
        <end position="475"/>
    </location>
</feature>
<dbReference type="SUPFAM" id="SSF48295">
    <property type="entry name" value="TrpR-like"/>
    <property type="match status" value="1"/>
</dbReference>
<evidence type="ECO:0000259" key="14">
    <source>
        <dbReference type="SMART" id="SM00760"/>
    </source>
</evidence>
<keyword evidence="4 8" id="KW-0547">Nucleotide-binding</keyword>
<keyword evidence="5 8" id="KW-0067">ATP-binding</keyword>
<dbReference type="InterPro" id="IPR001957">
    <property type="entry name" value="Chromosome_initiator_DnaA"/>
</dbReference>
<dbReference type="InterPro" id="IPR003593">
    <property type="entry name" value="AAA+_ATPase"/>
</dbReference>
<evidence type="ECO:0000313" key="15">
    <source>
        <dbReference type="EMBL" id="BDP40032.1"/>
    </source>
</evidence>
<name>A0ABM8A8W8_9DEIO</name>
<protein>
    <recommendedName>
        <fullName evidence="8 9">Chromosomal replication initiator protein DnaA</fullName>
    </recommendedName>
</protein>
<comment type="subunit">
    <text evidence="8">Oligomerizes as a right-handed, spiral filament on DNA at oriC.</text>
</comment>
<evidence type="ECO:0000256" key="5">
    <source>
        <dbReference type="ARBA" id="ARBA00022840"/>
    </source>
</evidence>
<keyword evidence="3 8" id="KW-0235">DNA replication</keyword>
<comment type="similarity">
    <text evidence="1 8 11">Belongs to the DnaA family.</text>
</comment>
<evidence type="ECO:0000256" key="7">
    <source>
        <dbReference type="ARBA" id="ARBA00023125"/>
    </source>
</evidence>
<keyword evidence="16" id="KW-1185">Reference proteome</keyword>
<comment type="domain">
    <text evidence="8">Domain I is involved in oligomerization and binding regulators, domain II is flexibile and of varying length in different bacteria, domain III forms the AAA+ region, while domain IV binds dsDNA.</text>
</comment>
<keyword evidence="2 8" id="KW-0963">Cytoplasm</keyword>
<dbReference type="InterPro" id="IPR024633">
    <property type="entry name" value="DnaA_N_dom"/>
</dbReference>
<dbReference type="PANTHER" id="PTHR30050">
    <property type="entry name" value="CHROMOSOMAL REPLICATION INITIATOR PROTEIN DNAA"/>
    <property type="match status" value="1"/>
</dbReference>
<evidence type="ECO:0000256" key="2">
    <source>
        <dbReference type="ARBA" id="ARBA00022490"/>
    </source>
</evidence>
<dbReference type="PROSITE" id="PS01008">
    <property type="entry name" value="DNAA"/>
    <property type="match status" value="1"/>
</dbReference>
<evidence type="ECO:0000256" key="1">
    <source>
        <dbReference type="ARBA" id="ARBA00006583"/>
    </source>
</evidence>
<dbReference type="HAMAP" id="MF_00377">
    <property type="entry name" value="DnaA_bact"/>
    <property type="match status" value="1"/>
</dbReference>
<dbReference type="Gene3D" id="1.10.1750.10">
    <property type="match status" value="1"/>
</dbReference>
<organism evidence="15 16">
    <name type="scientific">Deinococcus aetherius</name>
    <dbReference type="NCBI Taxonomy" id="200252"/>
    <lineage>
        <taxon>Bacteria</taxon>
        <taxon>Thermotogati</taxon>
        <taxon>Deinococcota</taxon>
        <taxon>Deinococci</taxon>
        <taxon>Deinococcales</taxon>
        <taxon>Deinococcaceae</taxon>
        <taxon>Deinococcus</taxon>
    </lineage>
</organism>
<evidence type="ECO:0000256" key="3">
    <source>
        <dbReference type="ARBA" id="ARBA00022705"/>
    </source>
</evidence>
<dbReference type="InterPro" id="IPR013159">
    <property type="entry name" value="DnaA_C"/>
</dbReference>
<dbReference type="EMBL" id="AP026560">
    <property type="protein sequence ID" value="BDP40032.1"/>
    <property type="molecule type" value="Genomic_DNA"/>
</dbReference>
<evidence type="ECO:0000256" key="4">
    <source>
        <dbReference type="ARBA" id="ARBA00022741"/>
    </source>
</evidence>
<dbReference type="CDD" id="cd06571">
    <property type="entry name" value="Bac_DnaA_C"/>
    <property type="match status" value="1"/>
</dbReference>
<dbReference type="Gene3D" id="3.40.50.300">
    <property type="entry name" value="P-loop containing nucleotide triphosphate hydrolases"/>
    <property type="match status" value="1"/>
</dbReference>